<dbReference type="AlphaFoldDB" id="A0A1I8ESS9"/>
<reference evidence="1" key="1">
    <citation type="submission" date="2016-11" db="UniProtKB">
        <authorList>
            <consortium name="WormBaseParasite"/>
        </authorList>
    </citation>
    <scope>IDENTIFICATION</scope>
    <source>
        <strain evidence="1">pt0022</strain>
    </source>
</reference>
<dbReference type="STRING" id="6293.A0A1I8ESS9"/>
<dbReference type="WBParaSite" id="maker-PairedContig_4689-snap-gene-5.16-mRNA-1">
    <property type="protein sequence ID" value="maker-PairedContig_4689-snap-gene-5.16-mRNA-1"/>
    <property type="gene ID" value="maker-PairedContig_4689-snap-gene-5.16"/>
</dbReference>
<protein>
    <submittedName>
        <fullName evidence="1">Uncharacterized protein</fullName>
    </submittedName>
</protein>
<organism evidence="1">
    <name type="scientific">Wuchereria bancrofti</name>
    <dbReference type="NCBI Taxonomy" id="6293"/>
    <lineage>
        <taxon>Eukaryota</taxon>
        <taxon>Metazoa</taxon>
        <taxon>Ecdysozoa</taxon>
        <taxon>Nematoda</taxon>
        <taxon>Chromadorea</taxon>
        <taxon>Rhabditida</taxon>
        <taxon>Spirurina</taxon>
        <taxon>Spiruromorpha</taxon>
        <taxon>Filarioidea</taxon>
        <taxon>Onchocercidae</taxon>
        <taxon>Wuchereria</taxon>
    </lineage>
</organism>
<evidence type="ECO:0000313" key="1">
    <source>
        <dbReference type="WBParaSite" id="maker-PairedContig_4689-snap-gene-5.16-mRNA-1"/>
    </source>
</evidence>
<sequence length="114" mass="13213">MIHRTESLSIVSTHEPPNYDIIGGRSLEGEATVHIRADRFYVHFIAAFFHDHYVYYLKQPDFDNRAAAALLVHNVIVAFTDECQHSAIIYVCKMQKIKLTFWCNIDRCRIGTNL</sequence>
<proteinExistence type="predicted"/>
<accession>A0A1I8ESS9</accession>
<name>A0A1I8ESS9_WUCBA</name>